<proteinExistence type="predicted"/>
<comment type="caution">
    <text evidence="1">The sequence shown here is derived from an EMBL/GenBank/DDBJ whole genome shotgun (WGS) entry which is preliminary data.</text>
</comment>
<protein>
    <submittedName>
        <fullName evidence="1">Uncharacterized protein</fullName>
    </submittedName>
</protein>
<sequence length="134" mass="15209">MLKKEKKRAQDAAAKLTNITNSQSLASQSASRSPVPPLRDGSTDTISADHGGRAKQYKKGPQMSMGKQEAFETFIRDHGDYLTVEDNKNLLKQRAAEARRLGEQLNEARDRINELKKQLEMQRRQRAAHEFRMG</sequence>
<keyword evidence="2" id="KW-1185">Reference proteome</keyword>
<dbReference type="EMBL" id="CM041539">
    <property type="protein sequence ID" value="KAI3367273.1"/>
    <property type="molecule type" value="Genomic_DNA"/>
</dbReference>
<evidence type="ECO:0000313" key="1">
    <source>
        <dbReference type="EMBL" id="KAI3367273.1"/>
    </source>
</evidence>
<accession>A0ACB8WIH9</accession>
<evidence type="ECO:0000313" key="2">
    <source>
        <dbReference type="Proteomes" id="UP000831701"/>
    </source>
</evidence>
<gene>
    <name evidence="1" type="ORF">L3Q82_008319</name>
</gene>
<organism evidence="1 2">
    <name type="scientific">Scortum barcoo</name>
    <name type="common">barcoo grunter</name>
    <dbReference type="NCBI Taxonomy" id="214431"/>
    <lineage>
        <taxon>Eukaryota</taxon>
        <taxon>Metazoa</taxon>
        <taxon>Chordata</taxon>
        <taxon>Craniata</taxon>
        <taxon>Vertebrata</taxon>
        <taxon>Euteleostomi</taxon>
        <taxon>Actinopterygii</taxon>
        <taxon>Neopterygii</taxon>
        <taxon>Teleostei</taxon>
        <taxon>Neoteleostei</taxon>
        <taxon>Acanthomorphata</taxon>
        <taxon>Eupercaria</taxon>
        <taxon>Centrarchiformes</taxon>
        <taxon>Terapontoidei</taxon>
        <taxon>Terapontidae</taxon>
        <taxon>Scortum</taxon>
    </lineage>
</organism>
<name>A0ACB8WIH9_9TELE</name>
<dbReference type="Proteomes" id="UP000831701">
    <property type="component" value="Chromosome 9"/>
</dbReference>
<reference evidence="1" key="1">
    <citation type="submission" date="2022-04" db="EMBL/GenBank/DDBJ databases">
        <title>Jade perch genome.</title>
        <authorList>
            <person name="Chao B."/>
        </authorList>
    </citation>
    <scope>NUCLEOTIDE SEQUENCE</scope>
    <source>
        <strain evidence="1">CB-2022</strain>
    </source>
</reference>